<dbReference type="Gene3D" id="1.20.58.1210">
    <property type="entry name" value="Exo84p, N-terminal helical domain"/>
    <property type="match status" value="1"/>
</dbReference>
<dbReference type="PANTHER" id="PTHR21426">
    <property type="entry name" value="EXOCYST COMPLEX COMPONENT 8"/>
    <property type="match status" value="1"/>
</dbReference>
<dbReference type="InterPro" id="IPR033961">
    <property type="entry name" value="Exo84"/>
</dbReference>
<feature type="region of interest" description="Disordered" evidence="4">
    <location>
        <begin position="684"/>
        <end position="703"/>
    </location>
</feature>
<dbReference type="SUPFAM" id="SSF74788">
    <property type="entry name" value="Cullin repeat-like"/>
    <property type="match status" value="1"/>
</dbReference>
<name>U5CNS8_AMBTC</name>
<keyword evidence="3" id="KW-0268">Exocytosis</keyword>
<keyword evidence="7" id="KW-1185">Reference proteome</keyword>
<organism evidence="6 7">
    <name type="scientific">Amborella trichopoda</name>
    <dbReference type="NCBI Taxonomy" id="13333"/>
    <lineage>
        <taxon>Eukaryota</taxon>
        <taxon>Viridiplantae</taxon>
        <taxon>Streptophyta</taxon>
        <taxon>Embryophyta</taxon>
        <taxon>Tracheophyta</taxon>
        <taxon>Spermatophyta</taxon>
        <taxon>Magnoliopsida</taxon>
        <taxon>Amborellales</taxon>
        <taxon>Amborellaceae</taxon>
        <taxon>Amborella</taxon>
    </lineage>
</organism>
<evidence type="ECO:0000256" key="3">
    <source>
        <dbReference type="ARBA" id="ARBA00022483"/>
    </source>
</evidence>
<feature type="region of interest" description="Disordered" evidence="4">
    <location>
        <begin position="727"/>
        <end position="765"/>
    </location>
</feature>
<evidence type="ECO:0000256" key="4">
    <source>
        <dbReference type="SAM" id="MobiDB-lite"/>
    </source>
</evidence>
<dbReference type="STRING" id="13333.U5CNS8"/>
<protein>
    <recommendedName>
        <fullName evidence="5">Exocyst component Exo84 C-terminal domain-containing protein</fullName>
    </recommendedName>
</protein>
<evidence type="ECO:0000259" key="5">
    <source>
        <dbReference type="Pfam" id="PF16528"/>
    </source>
</evidence>
<dbReference type="HOGENOM" id="CLU_015217_2_0_1"/>
<accession>U5CNS8</accession>
<evidence type="ECO:0000256" key="2">
    <source>
        <dbReference type="ARBA" id="ARBA00022448"/>
    </source>
</evidence>
<dbReference type="PANTHER" id="PTHR21426:SF2">
    <property type="entry name" value="EXOCYST COMPLEX COMPONENT EXO84C"/>
    <property type="match status" value="1"/>
</dbReference>
<dbReference type="Proteomes" id="UP000017836">
    <property type="component" value="Unassembled WGS sequence"/>
</dbReference>
<keyword evidence="2" id="KW-0813">Transport</keyword>
<dbReference type="AlphaFoldDB" id="U5CNS8"/>
<feature type="domain" description="Exocyst component Exo84 C-terminal" evidence="5">
    <location>
        <begin position="105"/>
        <end position="307"/>
    </location>
</feature>
<dbReference type="InterPro" id="IPR032403">
    <property type="entry name" value="Exo84_C"/>
</dbReference>
<dbReference type="OMA" id="FWGVLED"/>
<dbReference type="Gramene" id="ERN14811">
    <property type="protein sequence ID" value="ERN14811"/>
    <property type="gene ID" value="AMTR_s00032p00092390"/>
</dbReference>
<dbReference type="InterPro" id="IPR016159">
    <property type="entry name" value="Cullin_repeat-like_dom_sf"/>
</dbReference>
<dbReference type="GO" id="GO:0005776">
    <property type="term" value="C:autophagosome"/>
    <property type="evidence" value="ECO:0007669"/>
    <property type="project" value="EnsemblPlants"/>
</dbReference>
<feature type="compositionally biased region" description="Polar residues" evidence="4">
    <location>
        <begin position="755"/>
        <end position="765"/>
    </location>
</feature>
<dbReference type="EMBL" id="KI392518">
    <property type="protein sequence ID" value="ERN14811.1"/>
    <property type="molecule type" value="Genomic_DNA"/>
</dbReference>
<gene>
    <name evidence="6" type="ORF">AMTR_s00032p00092390</name>
</gene>
<evidence type="ECO:0000313" key="7">
    <source>
        <dbReference type="Proteomes" id="UP000017836"/>
    </source>
</evidence>
<dbReference type="Pfam" id="PF16528">
    <property type="entry name" value="Exo84_C"/>
    <property type="match status" value="1"/>
</dbReference>
<dbReference type="GO" id="GO:0000145">
    <property type="term" value="C:exocyst"/>
    <property type="evidence" value="ECO:0000318"/>
    <property type="project" value="GO_Central"/>
</dbReference>
<feature type="compositionally biased region" description="Acidic residues" evidence="4">
    <location>
        <begin position="693"/>
        <end position="703"/>
    </location>
</feature>
<evidence type="ECO:0000313" key="6">
    <source>
        <dbReference type="EMBL" id="ERN14811.1"/>
    </source>
</evidence>
<dbReference type="eggNOG" id="KOG2215">
    <property type="taxonomic scope" value="Eukaryota"/>
</dbReference>
<dbReference type="GO" id="GO:0008104">
    <property type="term" value="P:intracellular protein localization"/>
    <property type="evidence" value="ECO:0000318"/>
    <property type="project" value="GO_Central"/>
</dbReference>
<proteinExistence type="inferred from homology"/>
<dbReference type="GO" id="GO:0006887">
    <property type="term" value="P:exocytosis"/>
    <property type="evidence" value="ECO:0007669"/>
    <property type="project" value="UniProtKB-KW"/>
</dbReference>
<evidence type="ECO:0000256" key="1">
    <source>
        <dbReference type="ARBA" id="ARBA00007210"/>
    </source>
</evidence>
<dbReference type="GO" id="GO:0060321">
    <property type="term" value="P:acceptance of pollen"/>
    <property type="evidence" value="ECO:0007669"/>
    <property type="project" value="EnsemblPlants"/>
</dbReference>
<sequence>MESSEEEDFPSHEWITPQIRVDSMYQSKTEKAYNLLSEEVIEMEHELIDLQKHISTQGILVQDLMRGVCRELEEWKSGAFEAKQDLPSYEIEDFPPNQMQDPKTEFFDTIDVLLAEHRSEEALAALKSEEEKSQELLESKDNSVSSYKLAFLKRKEMLSEQLVEIAEQPSSGVLELKKSLLGLVKLGNGPSAHQLLLNAYGSRLQKSINGFLPLCSIYPGTYSASLSQLIFSTISVASRESNSIFGDAPPYGTKLKQWIEWELESMVQLVRENAPSSETPIALRAATVCVQASLSHCLMLEFLGLSFSQLLLILLCPYMEEVLDMNFKRAMNVVVDFAVNDDMVLSSPQFSSPFTPSNIMVTNSGKKFISVIQEIVEQLTPNAILHYGGNILYRLAKLFDSYIDALIKVLPGSSEDDNPSENKDNINFRAETDAQQLALLGTAFTVAEELLPMAVSGICSQKNEGDEPVSMSSDNSNLLPGNTIELKDLRRHLKPSLDKLRDHYCRHYVLSFIYSSDGKPRLDARLYLNGKAEDLFWDSDPLPSLPFQALFTKLQELASVAADVLIGKEKIQKILLARLTETVVIWLSNEQDFWEVFEDESVHLQPFGLQQLIFDMHFIVEIAVCGGYPSRQVRQIALEIISRAIGTFATRGIDPHSALPEDEWFVDMAKAAINRFLLGTPESSEVDEHNEIPIEESDLSEIDEDHVAETDRKLELSDGHINLEFEGSDFDEEVNSSCSIESGESFASARMDDSASPSSLTDPET</sequence>
<reference evidence="7" key="1">
    <citation type="journal article" date="2013" name="Science">
        <title>The Amborella genome and the evolution of flowering plants.</title>
        <authorList>
            <consortium name="Amborella Genome Project"/>
        </authorList>
    </citation>
    <scope>NUCLEOTIDE SEQUENCE [LARGE SCALE GENOMIC DNA]</scope>
</reference>
<dbReference type="InterPro" id="IPR042561">
    <property type="entry name" value="Exo84_C_1"/>
</dbReference>
<comment type="similarity">
    <text evidence="1">Belongs to the EXO84 family.</text>
</comment>
<dbReference type="GO" id="GO:0006893">
    <property type="term" value="P:Golgi to plasma membrane transport"/>
    <property type="evidence" value="ECO:0000318"/>
    <property type="project" value="GO_Central"/>
</dbReference>